<keyword evidence="2" id="KW-1185">Reference proteome</keyword>
<dbReference type="STRING" id="1524460.IX84_04785"/>
<dbReference type="RefSeq" id="WP_044216910.1">
    <property type="nucleotide sequence ID" value="NZ_JBKAGJ010000001.1"/>
</dbReference>
<proteinExistence type="predicted"/>
<evidence type="ECO:0000313" key="1">
    <source>
        <dbReference type="EMBL" id="KGE89093.1"/>
    </source>
</evidence>
<gene>
    <name evidence="1" type="ORF">IX84_04785</name>
</gene>
<sequence>MEANLMNLLQGSLSEGMIDQLSQQIGGADKQKTAAAASGIVNTLMGALAKNAESTEGAQSLNNALERDHDGSILNDVIGMLSGQQVQAQNPSMLNGSGILKHVLGNNQGGAVQMISQLSGLDSDKTGSLMTMLAPVVMGALGKTKREQGLDMAGIASLLSGTVSAERANTNNPAIDMAMKFLDSDGDGSVVDDVASIGMKMLGGLFGRK</sequence>
<organism evidence="1 2">
    <name type="scientific">Phaeodactylibacter xiamenensis</name>
    <dbReference type="NCBI Taxonomy" id="1524460"/>
    <lineage>
        <taxon>Bacteria</taxon>
        <taxon>Pseudomonadati</taxon>
        <taxon>Bacteroidota</taxon>
        <taxon>Saprospiria</taxon>
        <taxon>Saprospirales</taxon>
        <taxon>Haliscomenobacteraceae</taxon>
        <taxon>Phaeodactylibacter</taxon>
    </lineage>
</organism>
<dbReference type="InterPro" id="IPR009282">
    <property type="entry name" value="DUF937"/>
</dbReference>
<dbReference type="OrthoDB" id="708105at2"/>
<evidence type="ECO:0008006" key="3">
    <source>
        <dbReference type="Google" id="ProtNLM"/>
    </source>
</evidence>
<evidence type="ECO:0000313" key="2">
    <source>
        <dbReference type="Proteomes" id="UP000029736"/>
    </source>
</evidence>
<name>A0A098SBQ3_9BACT</name>
<dbReference type="AlphaFoldDB" id="A0A098SBQ3"/>
<dbReference type="EMBL" id="JPOS01000012">
    <property type="protein sequence ID" value="KGE89093.1"/>
    <property type="molecule type" value="Genomic_DNA"/>
</dbReference>
<reference evidence="1 2" key="1">
    <citation type="journal article" date="2014" name="Int. J. Syst. Evol. Microbiol.">
        <title>Phaeodactylibacter xiamenensis gen. nov., sp. nov., a member of the family Saprospiraceae isolated from the marine alga Phaeodactylum tricornutum.</title>
        <authorList>
            <person name="Chen Z.Jr."/>
            <person name="Lei X."/>
            <person name="Lai Q."/>
            <person name="Li Y."/>
            <person name="Zhang B."/>
            <person name="Zhang J."/>
            <person name="Zhang H."/>
            <person name="Yang L."/>
            <person name="Zheng W."/>
            <person name="Tian Y."/>
            <person name="Yu Z."/>
            <person name="Xu H.Jr."/>
            <person name="Zheng T."/>
        </authorList>
    </citation>
    <scope>NUCLEOTIDE SEQUENCE [LARGE SCALE GENOMIC DNA]</scope>
    <source>
        <strain evidence="1 2">KD52</strain>
    </source>
</reference>
<comment type="caution">
    <text evidence="1">The sequence shown here is derived from an EMBL/GenBank/DDBJ whole genome shotgun (WGS) entry which is preliminary data.</text>
</comment>
<dbReference type="Pfam" id="PF06078">
    <property type="entry name" value="DUF937"/>
    <property type="match status" value="1"/>
</dbReference>
<dbReference type="Proteomes" id="UP000029736">
    <property type="component" value="Unassembled WGS sequence"/>
</dbReference>
<accession>A0A098SBQ3</accession>
<protein>
    <recommendedName>
        <fullName evidence="3">DUF937 domain-containing protein</fullName>
    </recommendedName>
</protein>